<dbReference type="InterPro" id="IPR026507">
    <property type="entry name" value="PIRC1/2"/>
</dbReference>
<evidence type="ECO:0000256" key="6">
    <source>
        <dbReference type="ARBA" id="ARBA00038014"/>
    </source>
</evidence>
<keyword evidence="5" id="KW-0966">Cell projection</keyword>
<evidence type="ECO:0000256" key="3">
    <source>
        <dbReference type="ARBA" id="ARBA00022490"/>
    </source>
</evidence>
<evidence type="ECO:0000256" key="5">
    <source>
        <dbReference type="ARBA" id="ARBA00023273"/>
    </source>
</evidence>
<dbReference type="GO" id="GO:0035082">
    <property type="term" value="P:axoneme assembly"/>
    <property type="evidence" value="ECO:0007669"/>
    <property type="project" value="InterPro"/>
</dbReference>
<reference evidence="7" key="1">
    <citation type="submission" date="2021-01" db="EMBL/GenBank/DDBJ databases">
        <authorList>
            <person name="Corre E."/>
            <person name="Pelletier E."/>
            <person name="Niang G."/>
            <person name="Scheremetjew M."/>
            <person name="Finn R."/>
            <person name="Kale V."/>
            <person name="Holt S."/>
            <person name="Cochrane G."/>
            <person name="Meng A."/>
            <person name="Brown T."/>
            <person name="Cohen L."/>
        </authorList>
    </citation>
    <scope>NUCLEOTIDE SEQUENCE</scope>
    <source>
        <strain evidence="7">CCMP722</strain>
    </source>
</reference>
<organism evidence="7">
    <name type="scientific">Pyramimonas obovata</name>
    <dbReference type="NCBI Taxonomy" id="1411642"/>
    <lineage>
        <taxon>Eukaryota</taxon>
        <taxon>Viridiplantae</taxon>
        <taxon>Chlorophyta</taxon>
        <taxon>Pyramimonadophyceae</taxon>
        <taxon>Pyramimonadales</taxon>
        <taxon>Pyramimonadaceae</taxon>
        <taxon>Pyramimonas</taxon>
        <taxon>Pyramimonas incertae sedis</taxon>
    </lineage>
</organism>
<proteinExistence type="inferred from homology"/>
<name>A0A7S0RUM4_9CHLO</name>
<dbReference type="SUPFAM" id="SSF53448">
    <property type="entry name" value="Nucleotide-diphospho-sugar transferases"/>
    <property type="match status" value="1"/>
</dbReference>
<evidence type="ECO:0000256" key="4">
    <source>
        <dbReference type="ARBA" id="ARBA00023212"/>
    </source>
</evidence>
<protein>
    <submittedName>
        <fullName evidence="7">Uncharacterized protein</fullName>
    </submittedName>
</protein>
<dbReference type="PANTHER" id="PTHR20899">
    <property type="entry name" value="PIERCE HOMOLOG"/>
    <property type="match status" value="1"/>
</dbReference>
<dbReference type="Gene3D" id="3.90.550.10">
    <property type="entry name" value="Spore Coat Polysaccharide Biosynthesis Protein SpsA, Chain A"/>
    <property type="match status" value="1"/>
</dbReference>
<evidence type="ECO:0000256" key="2">
    <source>
        <dbReference type="ARBA" id="ARBA00004245"/>
    </source>
</evidence>
<dbReference type="InterPro" id="IPR029044">
    <property type="entry name" value="Nucleotide-diphossugar_trans"/>
</dbReference>
<dbReference type="EMBL" id="HBFA01036217">
    <property type="protein sequence ID" value="CAD8687406.1"/>
    <property type="molecule type" value="Transcribed_RNA"/>
</dbReference>
<dbReference type="GO" id="GO:0005879">
    <property type="term" value="C:axonemal microtubule"/>
    <property type="evidence" value="ECO:0007669"/>
    <property type="project" value="InterPro"/>
</dbReference>
<comment type="similarity">
    <text evidence="6">Belongs to the PIERCE1 family.</text>
</comment>
<sequence length="470" mass="51401">MDASRNCSGVPAPSLRVVLVCTSFGQHLAQELGQHATCKPGKKPCVAKGLLPVGGAPLVNYWKRAAEATPRCLPIEQKVFVLCNDDNHDDYVRWATNIGMSEGGFPVENIISNGTSGSQRNGIMSDIACFVEKTGGGATDLVVIECDYLFHPAFNLQRVVEHSLMRGKDTITFLNLADEQNQSQHNIVEFASHGTNPKVSCIKPFPRAGESRSLAAVAPLLVLRKSTIPKVCECAPAMAAECSSPLDAAAKFYHWLPSAVPVYALNVGHVFDCKTFDSYSYLDLLFQYYIRKKTGAPEAPKQARHVVCHTDFTTMFSGGDLAKRLREADGEDGGAGEYAEEEIPAPKMTDPGALDLEEMLPAFNTRYMTIMEEKAADAKNDRNLPVRFADATLRKHNPTSQHPVYTTSNWIYGSKASSQHEMPTKFYGLKAGVTATFPIVGPGNKMDMYRDTSFVCSATTSKVHKSLDDF</sequence>
<evidence type="ECO:0000256" key="1">
    <source>
        <dbReference type="ARBA" id="ARBA00004138"/>
    </source>
</evidence>
<gene>
    <name evidence="7" type="ORF">POBO1169_LOCUS18142</name>
</gene>
<dbReference type="AlphaFoldDB" id="A0A7S0RUM4"/>
<dbReference type="PANTHER" id="PTHR20899:SF1">
    <property type="entry name" value="PIERCER OF MICROTUBULE WALL 1 PROTEIN"/>
    <property type="match status" value="1"/>
</dbReference>
<dbReference type="Pfam" id="PF14892">
    <property type="entry name" value="PIRC1_2"/>
    <property type="match status" value="1"/>
</dbReference>
<comment type="subcellular location">
    <subcellularLocation>
        <location evidence="1">Cell projection</location>
        <location evidence="1">Cilium</location>
    </subcellularLocation>
    <subcellularLocation>
        <location evidence="2">Cytoplasm</location>
        <location evidence="2">Cytoskeleton</location>
    </subcellularLocation>
</comment>
<evidence type="ECO:0000313" key="7">
    <source>
        <dbReference type="EMBL" id="CAD8687406.1"/>
    </source>
</evidence>
<keyword evidence="3" id="KW-0963">Cytoplasm</keyword>
<keyword evidence="4" id="KW-0206">Cytoskeleton</keyword>
<accession>A0A7S0RUM4</accession>